<evidence type="ECO:0000256" key="8">
    <source>
        <dbReference type="ARBA" id="ARBA00022982"/>
    </source>
</evidence>
<keyword evidence="16" id="KW-1185">Reference proteome</keyword>
<dbReference type="PANTHER" id="PTHR30529:SF1">
    <property type="entry name" value="CYTOCHROME B561 HOMOLOG 2"/>
    <property type="match status" value="1"/>
</dbReference>
<evidence type="ECO:0000256" key="13">
    <source>
        <dbReference type="SAM" id="Phobius"/>
    </source>
</evidence>
<evidence type="ECO:0000256" key="12">
    <source>
        <dbReference type="ARBA" id="ARBA00037975"/>
    </source>
</evidence>
<keyword evidence="11 13" id="KW-0472">Membrane</keyword>
<evidence type="ECO:0000256" key="3">
    <source>
        <dbReference type="ARBA" id="ARBA00022448"/>
    </source>
</evidence>
<evidence type="ECO:0000256" key="6">
    <source>
        <dbReference type="ARBA" id="ARBA00022692"/>
    </source>
</evidence>
<evidence type="ECO:0000313" key="15">
    <source>
        <dbReference type="EMBL" id="MDQ7250639.1"/>
    </source>
</evidence>
<reference evidence="16" key="1">
    <citation type="submission" date="2023-08" db="EMBL/GenBank/DDBJ databases">
        <title>Rhodospirillaceae gen. nov., a novel taxon isolated from the Yangtze River Yuezi River estuary sludge.</title>
        <authorList>
            <person name="Ruan L."/>
        </authorList>
    </citation>
    <scope>NUCLEOTIDE SEQUENCE [LARGE SCALE GENOMIC DNA]</scope>
    <source>
        <strain evidence="16">R-7</strain>
    </source>
</reference>
<dbReference type="EMBL" id="JAUYVI010000007">
    <property type="protein sequence ID" value="MDQ7250639.1"/>
    <property type="molecule type" value="Genomic_DNA"/>
</dbReference>
<dbReference type="Pfam" id="PF01292">
    <property type="entry name" value="Ni_hydr_CYTB"/>
    <property type="match status" value="1"/>
</dbReference>
<comment type="caution">
    <text evidence="15">The sequence shown here is derived from an EMBL/GenBank/DDBJ whole genome shotgun (WGS) entry which is preliminary data.</text>
</comment>
<keyword evidence="9 13" id="KW-1133">Transmembrane helix</keyword>
<feature type="transmembrane region" description="Helical" evidence="13">
    <location>
        <begin position="90"/>
        <end position="113"/>
    </location>
</feature>
<evidence type="ECO:0000259" key="14">
    <source>
        <dbReference type="Pfam" id="PF01292"/>
    </source>
</evidence>
<dbReference type="PANTHER" id="PTHR30529">
    <property type="entry name" value="CYTOCHROME B561"/>
    <property type="match status" value="1"/>
</dbReference>
<keyword evidence="7" id="KW-0479">Metal-binding</keyword>
<protein>
    <submittedName>
        <fullName evidence="15">Cytochrome b</fullName>
    </submittedName>
</protein>
<dbReference type="SUPFAM" id="SSF81342">
    <property type="entry name" value="Transmembrane di-heme cytochromes"/>
    <property type="match status" value="1"/>
</dbReference>
<evidence type="ECO:0000256" key="2">
    <source>
        <dbReference type="ARBA" id="ARBA00004651"/>
    </source>
</evidence>
<evidence type="ECO:0000256" key="5">
    <source>
        <dbReference type="ARBA" id="ARBA00022617"/>
    </source>
</evidence>
<evidence type="ECO:0000256" key="1">
    <source>
        <dbReference type="ARBA" id="ARBA00001970"/>
    </source>
</evidence>
<name>A0ABU0YSE9_9PROT</name>
<feature type="transmembrane region" description="Helical" evidence="13">
    <location>
        <begin position="150"/>
        <end position="169"/>
    </location>
</feature>
<dbReference type="Proteomes" id="UP001230156">
    <property type="component" value="Unassembled WGS sequence"/>
</dbReference>
<feature type="transmembrane region" description="Helical" evidence="13">
    <location>
        <begin position="50"/>
        <end position="69"/>
    </location>
</feature>
<organism evidence="15 16">
    <name type="scientific">Dongia sedimenti</name>
    <dbReference type="NCBI Taxonomy" id="3064282"/>
    <lineage>
        <taxon>Bacteria</taxon>
        <taxon>Pseudomonadati</taxon>
        <taxon>Pseudomonadota</taxon>
        <taxon>Alphaproteobacteria</taxon>
        <taxon>Rhodospirillales</taxon>
        <taxon>Dongiaceae</taxon>
        <taxon>Dongia</taxon>
    </lineage>
</organism>
<keyword evidence="3" id="KW-0813">Transport</keyword>
<feature type="transmembrane region" description="Helical" evidence="13">
    <location>
        <begin position="12"/>
        <end position="30"/>
    </location>
</feature>
<evidence type="ECO:0000256" key="10">
    <source>
        <dbReference type="ARBA" id="ARBA00023004"/>
    </source>
</evidence>
<dbReference type="RefSeq" id="WP_379960173.1">
    <property type="nucleotide sequence ID" value="NZ_JAUYVI010000007.1"/>
</dbReference>
<comment type="similarity">
    <text evidence="12">Belongs to the cytochrome b561 family.</text>
</comment>
<evidence type="ECO:0000256" key="11">
    <source>
        <dbReference type="ARBA" id="ARBA00023136"/>
    </source>
</evidence>
<proteinExistence type="inferred from homology"/>
<dbReference type="InterPro" id="IPR011577">
    <property type="entry name" value="Cyt_b561_bac/Ni-Hgenase"/>
</dbReference>
<evidence type="ECO:0000313" key="16">
    <source>
        <dbReference type="Proteomes" id="UP001230156"/>
    </source>
</evidence>
<gene>
    <name evidence="15" type="ORF">Q8A70_23320</name>
</gene>
<accession>A0ABU0YSE9</accession>
<dbReference type="InterPro" id="IPR016174">
    <property type="entry name" value="Di-haem_cyt_TM"/>
</dbReference>
<evidence type="ECO:0000256" key="9">
    <source>
        <dbReference type="ARBA" id="ARBA00022989"/>
    </source>
</evidence>
<comment type="subcellular location">
    <subcellularLocation>
        <location evidence="2">Cell membrane</location>
        <topology evidence="2">Multi-pass membrane protein</topology>
    </subcellularLocation>
</comment>
<keyword evidence="4" id="KW-1003">Cell membrane</keyword>
<dbReference type="InterPro" id="IPR052168">
    <property type="entry name" value="Cytochrome_b561_oxidase"/>
</dbReference>
<comment type="cofactor">
    <cofactor evidence="1">
        <name>heme b</name>
        <dbReference type="ChEBI" id="CHEBI:60344"/>
    </cofactor>
</comment>
<keyword evidence="5" id="KW-0349">Heme</keyword>
<evidence type="ECO:0000256" key="4">
    <source>
        <dbReference type="ARBA" id="ARBA00022475"/>
    </source>
</evidence>
<keyword evidence="10" id="KW-0408">Iron</keyword>
<sequence length="182" mass="20231">MAHIRSSERYGGIAQALHWLTAILVLAAFIAAEGGPESRVYSPERDGQRILHESLGLAVLALVAVRIVWRRLDRVPDHGPMPRWMTLSSALTHGLLYLLLFAVPLTAIFGAWWQGHALNTYLFAEIPAPFAPFHDLGDALTEIHETLGDVIIWLAGLHAAAALFHHFILRDKVLVAMLPRRK</sequence>
<keyword evidence="6 13" id="KW-0812">Transmembrane</keyword>
<evidence type="ECO:0000256" key="7">
    <source>
        <dbReference type="ARBA" id="ARBA00022723"/>
    </source>
</evidence>
<keyword evidence="8" id="KW-0249">Electron transport</keyword>
<feature type="domain" description="Cytochrome b561 bacterial/Ni-hydrogenase" evidence="14">
    <location>
        <begin position="9"/>
        <end position="179"/>
    </location>
</feature>